<dbReference type="PANTHER" id="PTHR11655">
    <property type="entry name" value="60S/50S RIBOSOMAL PROTEIN L6/L9"/>
    <property type="match status" value="1"/>
</dbReference>
<dbReference type="InterPro" id="IPR000702">
    <property type="entry name" value="Ribosomal_uL6-like"/>
</dbReference>
<sequence>MMTQNKRKKGVEEEKPEEQMSLVKGMYRSLDYDGTGRAEQFAMNEGMPCTMHQTGAVRGAFRDERAHFMTVARGFRYKMRAVYAHFPINCVISNNNKTVEIRNFLGEKYIRKVEMASGVTIAASSKMKDEFVIEGNDVEAVSQTSARIQQSTTVKRKDIRKFLDGVYVSEKGNVVEEE</sequence>
<dbReference type="OrthoDB" id="10252633at2759"/>
<dbReference type="Pfam" id="PF00347">
    <property type="entry name" value="Ribosomal_L6"/>
    <property type="match status" value="1"/>
</dbReference>
<dbReference type="GO" id="GO:0022625">
    <property type="term" value="C:cytosolic large ribosomal subunit"/>
    <property type="evidence" value="ECO:0007669"/>
    <property type="project" value="TreeGrafter"/>
</dbReference>
<evidence type="ECO:0000313" key="8">
    <source>
        <dbReference type="Proteomes" id="UP000324222"/>
    </source>
</evidence>
<accession>A0A5B7CR09</accession>
<keyword evidence="8" id="KW-1185">Reference proteome</keyword>
<evidence type="ECO:0000313" key="7">
    <source>
        <dbReference type="EMBL" id="MPC12142.1"/>
    </source>
</evidence>
<dbReference type="Gene3D" id="3.90.930.12">
    <property type="entry name" value="Ribosomal protein L6, alpha-beta domain"/>
    <property type="match status" value="1"/>
</dbReference>
<comment type="caution">
    <text evidence="7">The sequence shown here is derived from an EMBL/GenBank/DDBJ whole genome shotgun (WGS) entry which is preliminary data.</text>
</comment>
<evidence type="ECO:0000256" key="3">
    <source>
        <dbReference type="ARBA" id="ARBA00023274"/>
    </source>
</evidence>
<dbReference type="InterPro" id="IPR036789">
    <property type="entry name" value="Ribosomal_uL6-like_a/b-dom_sf"/>
</dbReference>
<dbReference type="GO" id="GO:0002181">
    <property type="term" value="P:cytoplasmic translation"/>
    <property type="evidence" value="ECO:0007669"/>
    <property type="project" value="TreeGrafter"/>
</dbReference>
<reference evidence="7 8" key="1">
    <citation type="submission" date="2019-05" db="EMBL/GenBank/DDBJ databases">
        <title>Another draft genome of Portunus trituberculatus and its Hox gene families provides insights of decapod evolution.</title>
        <authorList>
            <person name="Jeong J.-H."/>
            <person name="Song I."/>
            <person name="Kim S."/>
            <person name="Choi T."/>
            <person name="Kim D."/>
            <person name="Ryu S."/>
            <person name="Kim W."/>
        </authorList>
    </citation>
    <scope>NUCLEOTIDE SEQUENCE [LARGE SCALE GENOMIC DNA]</scope>
    <source>
        <tissue evidence="7">Muscle</tissue>
    </source>
</reference>
<dbReference type="PANTHER" id="PTHR11655:SF16">
    <property type="entry name" value="60S RIBOSOMAL PROTEIN L9"/>
    <property type="match status" value="1"/>
</dbReference>
<feature type="domain" description="Large ribosomal subunit protein uL6 alpha-beta" evidence="6">
    <location>
        <begin position="86"/>
        <end position="165"/>
    </location>
</feature>
<protein>
    <recommendedName>
        <fullName evidence="4">Large ribosomal subunit protein uL6</fullName>
    </recommendedName>
    <alternativeName>
        <fullName evidence="5">60S ribosomal protein L9</fullName>
    </alternativeName>
</protein>
<gene>
    <name evidence="7" type="primary">RpL9</name>
    <name evidence="7" type="ORF">E2C01_004819</name>
</gene>
<evidence type="ECO:0000256" key="1">
    <source>
        <dbReference type="ARBA" id="ARBA00009356"/>
    </source>
</evidence>
<dbReference type="FunFam" id="3.90.930.12:FF:000003">
    <property type="entry name" value="60S ribosomal protein L9"/>
    <property type="match status" value="1"/>
</dbReference>
<name>A0A5B7CR09_PORTR</name>
<dbReference type="GO" id="GO:0019843">
    <property type="term" value="F:rRNA binding"/>
    <property type="evidence" value="ECO:0007669"/>
    <property type="project" value="InterPro"/>
</dbReference>
<evidence type="ECO:0000256" key="2">
    <source>
        <dbReference type="ARBA" id="ARBA00022980"/>
    </source>
</evidence>
<dbReference type="PROSITE" id="PS00700">
    <property type="entry name" value="RIBOSOMAL_L6_2"/>
    <property type="match status" value="1"/>
</dbReference>
<dbReference type="EMBL" id="VSRR010000199">
    <property type="protein sequence ID" value="MPC12142.1"/>
    <property type="molecule type" value="Genomic_DNA"/>
</dbReference>
<keyword evidence="3" id="KW-0687">Ribonucleoprotein</keyword>
<evidence type="ECO:0000256" key="4">
    <source>
        <dbReference type="ARBA" id="ARBA00035246"/>
    </source>
</evidence>
<dbReference type="Proteomes" id="UP000324222">
    <property type="component" value="Unassembled WGS sequence"/>
</dbReference>
<dbReference type="AlphaFoldDB" id="A0A5B7CR09"/>
<dbReference type="InterPro" id="IPR020040">
    <property type="entry name" value="Ribosomal_uL6_a/b-dom"/>
</dbReference>
<keyword evidence="2 7" id="KW-0689">Ribosomal protein</keyword>
<comment type="similarity">
    <text evidence="1">Belongs to the universal ribosomal protein uL6 family.</text>
</comment>
<proteinExistence type="inferred from homology"/>
<organism evidence="7 8">
    <name type="scientific">Portunus trituberculatus</name>
    <name type="common">Swimming crab</name>
    <name type="synonym">Neptunus trituberculatus</name>
    <dbReference type="NCBI Taxonomy" id="210409"/>
    <lineage>
        <taxon>Eukaryota</taxon>
        <taxon>Metazoa</taxon>
        <taxon>Ecdysozoa</taxon>
        <taxon>Arthropoda</taxon>
        <taxon>Crustacea</taxon>
        <taxon>Multicrustacea</taxon>
        <taxon>Malacostraca</taxon>
        <taxon>Eumalacostraca</taxon>
        <taxon>Eucarida</taxon>
        <taxon>Decapoda</taxon>
        <taxon>Pleocyemata</taxon>
        <taxon>Brachyura</taxon>
        <taxon>Eubrachyura</taxon>
        <taxon>Portunoidea</taxon>
        <taxon>Portunidae</taxon>
        <taxon>Portuninae</taxon>
        <taxon>Portunus</taxon>
    </lineage>
</organism>
<dbReference type="GO" id="GO:0003735">
    <property type="term" value="F:structural constituent of ribosome"/>
    <property type="evidence" value="ECO:0007669"/>
    <property type="project" value="InterPro"/>
</dbReference>
<dbReference type="SUPFAM" id="SSF56053">
    <property type="entry name" value="Ribosomal protein L6"/>
    <property type="match status" value="1"/>
</dbReference>
<evidence type="ECO:0000256" key="5">
    <source>
        <dbReference type="ARBA" id="ARBA00035349"/>
    </source>
</evidence>
<dbReference type="InterPro" id="IPR002359">
    <property type="entry name" value="Ribosomal_uL6_CS2"/>
</dbReference>
<evidence type="ECO:0000259" key="6">
    <source>
        <dbReference type="Pfam" id="PF00347"/>
    </source>
</evidence>